<dbReference type="EMBL" id="QLMC01000003">
    <property type="protein sequence ID" value="RAJ97675.1"/>
    <property type="molecule type" value="Genomic_DNA"/>
</dbReference>
<evidence type="ECO:0000259" key="3">
    <source>
        <dbReference type="Pfam" id="PF16344"/>
    </source>
</evidence>
<comment type="caution">
    <text evidence="4">The sequence shown here is derived from an EMBL/GenBank/DDBJ whole genome shotgun (WGS) entry which is preliminary data.</text>
</comment>
<keyword evidence="5" id="KW-1185">Reference proteome</keyword>
<dbReference type="PANTHER" id="PTHR30273:SF2">
    <property type="entry name" value="PROTEIN FECR"/>
    <property type="match status" value="1"/>
</dbReference>
<evidence type="ECO:0000313" key="5">
    <source>
        <dbReference type="Proteomes" id="UP000248790"/>
    </source>
</evidence>
<evidence type="ECO:0000256" key="1">
    <source>
        <dbReference type="SAM" id="Phobius"/>
    </source>
</evidence>
<dbReference type="Gene3D" id="3.55.50.30">
    <property type="match status" value="1"/>
</dbReference>
<dbReference type="Pfam" id="PF04773">
    <property type="entry name" value="FecR"/>
    <property type="match status" value="1"/>
</dbReference>
<dbReference type="AlphaFoldDB" id="A0A327WZ48"/>
<name>A0A327WZ48_LARAB</name>
<dbReference type="PANTHER" id="PTHR30273">
    <property type="entry name" value="PERIPLASMIC SIGNAL SENSOR AND SIGMA FACTOR ACTIVATOR FECR-RELATED"/>
    <property type="match status" value="1"/>
</dbReference>
<dbReference type="Pfam" id="PF16344">
    <property type="entry name" value="FecR_C"/>
    <property type="match status" value="1"/>
</dbReference>
<proteinExistence type="predicted"/>
<dbReference type="Gene3D" id="2.60.120.1440">
    <property type="match status" value="1"/>
</dbReference>
<accession>A0A327WZ48</accession>
<dbReference type="PIRSF" id="PIRSF018266">
    <property type="entry name" value="FecR"/>
    <property type="match status" value="1"/>
</dbReference>
<keyword evidence="1" id="KW-0472">Membrane</keyword>
<dbReference type="Proteomes" id="UP000248790">
    <property type="component" value="Unassembled WGS sequence"/>
</dbReference>
<dbReference type="InterPro" id="IPR012373">
    <property type="entry name" value="Ferrdict_sens_TM"/>
</dbReference>
<protein>
    <submittedName>
        <fullName evidence="4">FecR family protein</fullName>
    </submittedName>
</protein>
<evidence type="ECO:0000313" key="4">
    <source>
        <dbReference type="EMBL" id="RAJ97675.1"/>
    </source>
</evidence>
<dbReference type="GO" id="GO:0016989">
    <property type="term" value="F:sigma factor antagonist activity"/>
    <property type="evidence" value="ECO:0007669"/>
    <property type="project" value="TreeGrafter"/>
</dbReference>
<dbReference type="OrthoDB" id="1523489at2"/>
<dbReference type="InterPro" id="IPR032508">
    <property type="entry name" value="FecR_C"/>
</dbReference>
<feature type="domain" description="FecR protein" evidence="2">
    <location>
        <begin position="120"/>
        <end position="216"/>
    </location>
</feature>
<dbReference type="RefSeq" id="WP_111628644.1">
    <property type="nucleotide sequence ID" value="NZ_QLMC01000003.1"/>
</dbReference>
<reference evidence="4 5" key="1">
    <citation type="submission" date="2018-06" db="EMBL/GenBank/DDBJ databases">
        <title>Genomic Encyclopedia of Archaeal and Bacterial Type Strains, Phase II (KMG-II): from individual species to whole genera.</title>
        <authorList>
            <person name="Goeker M."/>
        </authorList>
    </citation>
    <scope>NUCLEOTIDE SEQUENCE [LARGE SCALE GENOMIC DNA]</scope>
    <source>
        <strain evidence="4 5">DSM 21851</strain>
    </source>
</reference>
<evidence type="ECO:0000259" key="2">
    <source>
        <dbReference type="Pfam" id="PF04773"/>
    </source>
</evidence>
<keyword evidence="1" id="KW-0812">Transmembrane</keyword>
<dbReference type="InterPro" id="IPR006860">
    <property type="entry name" value="FecR"/>
</dbReference>
<gene>
    <name evidence="4" type="ORF">LX87_02578</name>
</gene>
<organism evidence="4 5">
    <name type="scientific">Larkinella arboricola</name>
    <dbReference type="NCBI Taxonomy" id="643671"/>
    <lineage>
        <taxon>Bacteria</taxon>
        <taxon>Pseudomonadati</taxon>
        <taxon>Bacteroidota</taxon>
        <taxon>Cytophagia</taxon>
        <taxon>Cytophagales</taxon>
        <taxon>Spirosomataceae</taxon>
        <taxon>Larkinella</taxon>
    </lineage>
</organism>
<sequence length="335" mass="38654">MESEQIKRIVFDFFDGKATAFQRKLLADWLSDDASREQYYQYLDEWENRRPQVAVDTETALTRYQLILNNQKTSVGPAKMQPDLSAGFFRKWARWGIAASVVLVGLAGAYLFRAQLLYETHQTAFGETREYRLEDGTEVTLNANSVLRVPRFGFGRDTRKVYLEGEGEFKVTHTVTNQRFIVQTADRVQVEVLGTEFVVYSRKKGKRVFLSKGKVKLDLPQGQQLYMRPGNVVTIANSGKYQLSRTATARPYVAWKDHWFYFDNTSVAEIAEQIHERFGIKVTVPDTRLAQRRIAGNYKAKRADDLLLILSELLNLNVVKRDQYIELQPSKYLNP</sequence>
<keyword evidence="1" id="KW-1133">Transmembrane helix</keyword>
<feature type="domain" description="Protein FecR C-terminal" evidence="3">
    <location>
        <begin position="260"/>
        <end position="323"/>
    </location>
</feature>
<feature type="transmembrane region" description="Helical" evidence="1">
    <location>
        <begin position="92"/>
        <end position="112"/>
    </location>
</feature>